<organism evidence="3 4">
    <name type="scientific">Phaeosphaeria nodorum (strain SN15 / ATCC MYA-4574 / FGSC 10173)</name>
    <name type="common">Glume blotch fungus</name>
    <name type="synonym">Parastagonospora nodorum</name>
    <dbReference type="NCBI Taxonomy" id="321614"/>
    <lineage>
        <taxon>Eukaryota</taxon>
        <taxon>Fungi</taxon>
        <taxon>Dikarya</taxon>
        <taxon>Ascomycota</taxon>
        <taxon>Pezizomycotina</taxon>
        <taxon>Dothideomycetes</taxon>
        <taxon>Pleosporomycetidae</taxon>
        <taxon>Pleosporales</taxon>
        <taxon>Pleosporineae</taxon>
        <taxon>Phaeosphaeriaceae</taxon>
        <taxon>Parastagonospora</taxon>
    </lineage>
</organism>
<reference evidence="4" key="1">
    <citation type="journal article" date="2007" name="Plant Cell">
        <title>Dothideomycete-plant interactions illuminated by genome sequencing and EST analysis of the wheat pathogen Stagonospora nodorum.</title>
        <authorList>
            <person name="Hane J.K."/>
            <person name="Lowe R.G."/>
            <person name="Solomon P.S."/>
            <person name="Tan K.C."/>
            <person name="Schoch C.L."/>
            <person name="Spatafora J.W."/>
            <person name="Crous P.W."/>
            <person name="Kodira C."/>
            <person name="Birren B.W."/>
            <person name="Galagan J.E."/>
            <person name="Torriani S.F."/>
            <person name="McDonald B.A."/>
            <person name="Oliver R.P."/>
        </authorList>
    </citation>
    <scope>NUCLEOTIDE SEQUENCE [LARGE SCALE GENOMIC DNA]</scope>
    <source>
        <strain evidence="4">SN15 / ATCC MYA-4574 / FGSC 10173</strain>
    </source>
</reference>
<proteinExistence type="predicted"/>
<feature type="domain" description="Myb-like" evidence="2">
    <location>
        <begin position="22"/>
        <end position="73"/>
    </location>
</feature>
<dbReference type="Proteomes" id="UP000001055">
    <property type="component" value="Unassembled WGS sequence"/>
</dbReference>
<protein>
    <recommendedName>
        <fullName evidence="2">Myb-like domain-containing protein</fullName>
    </recommendedName>
</protein>
<dbReference type="HOGENOM" id="CLU_831856_0_0_1"/>
<dbReference type="AlphaFoldDB" id="Q0V6V3"/>
<feature type="region of interest" description="Disordered" evidence="1">
    <location>
        <begin position="1"/>
        <end position="33"/>
    </location>
</feature>
<sequence length="334" mass="38096">MPKVDKAPTTHRASVSTASAAGGGTRSSSWSAKDDETLIQARAQGLNWNHASSPKHFPQKSANACRKRHERLMERQNAEQWDGVKLGDLAQAYMAVRREMWSILAARVGEKWMLVEQKCLEKGFKNLSQAARSAEKKQIDGTYHDVEDSGIGISDLEEESSPTDMLPAGIIISRRCNTCHISWSIPINTRISISINININNRIRIRISFSNKRRPPFPWPPFDFSCILISLPRSLRHPMPPRRRSTQSLYHHQSSTDQLDTTFFIRVFHFSLFFSLFVLGRGESVEIIVSFSSGITLHARRWIVIRARDQLDIRLISRVAPYKSKESTWQWRGA</sequence>
<evidence type="ECO:0000313" key="4">
    <source>
        <dbReference type="Proteomes" id="UP000001055"/>
    </source>
</evidence>
<dbReference type="InterPro" id="IPR001005">
    <property type="entry name" value="SANT/Myb"/>
</dbReference>
<dbReference type="GeneID" id="5967753"/>
<evidence type="ECO:0000259" key="2">
    <source>
        <dbReference type="PROSITE" id="PS50090"/>
    </source>
</evidence>
<dbReference type="VEuPathDB" id="FungiDB:JI435_400580"/>
<evidence type="ECO:0000313" key="3">
    <source>
        <dbReference type="EMBL" id="EAT91756.2"/>
    </source>
</evidence>
<dbReference type="InParanoid" id="Q0V6V3"/>
<dbReference type="PANTHER" id="PTHR23246">
    <property type="entry name" value="NEW-GLUE PROTEIN"/>
    <property type="match status" value="1"/>
</dbReference>
<dbReference type="VEuPathDB" id="FungiDB:JI435_002610"/>
<evidence type="ECO:0000256" key="1">
    <source>
        <dbReference type="SAM" id="MobiDB-lite"/>
    </source>
</evidence>
<dbReference type="Pfam" id="PF13921">
    <property type="entry name" value="Myb_DNA-bind_6"/>
    <property type="match status" value="1"/>
</dbReference>
<dbReference type="EMBL" id="CH445325">
    <property type="protein sequence ID" value="EAT91756.2"/>
    <property type="molecule type" value="Genomic_DNA"/>
</dbReference>
<gene>
    <name evidence="3" type="ORF">SNOG_00261</name>
</gene>
<name>Q0V6V3_PHANO</name>
<dbReference type="PROSITE" id="PS50090">
    <property type="entry name" value="MYB_LIKE"/>
    <property type="match status" value="1"/>
</dbReference>
<dbReference type="PANTHER" id="PTHR23246:SF13">
    <property type="entry name" value="GH12359P"/>
    <property type="match status" value="1"/>
</dbReference>
<feature type="compositionally biased region" description="Low complexity" evidence="1">
    <location>
        <begin position="12"/>
        <end position="31"/>
    </location>
</feature>
<dbReference type="RefSeq" id="XP_001790952.1">
    <property type="nucleotide sequence ID" value="XM_001790900.1"/>
</dbReference>
<dbReference type="eggNOG" id="ENOG502SPDA">
    <property type="taxonomic scope" value="Eukaryota"/>
</dbReference>
<dbReference type="KEGG" id="pno:SNOG_00261"/>
<dbReference type="InterPro" id="IPR053095">
    <property type="entry name" value="Actin-binding/GATA_Znf"/>
</dbReference>
<dbReference type="STRING" id="321614.Q0V6V3"/>
<accession>Q0V6V3</accession>